<dbReference type="Gene3D" id="3.60.10.10">
    <property type="entry name" value="Endonuclease/exonuclease/phosphatase"/>
    <property type="match status" value="1"/>
</dbReference>
<evidence type="ECO:0000259" key="1">
    <source>
        <dbReference type="Pfam" id="PF14529"/>
    </source>
</evidence>
<protein>
    <recommendedName>
        <fullName evidence="1">Endonuclease/exonuclease/phosphatase domain-containing protein</fullName>
    </recommendedName>
</protein>
<evidence type="ECO:0000313" key="2">
    <source>
        <dbReference type="EMBL" id="GFY17222.1"/>
    </source>
</evidence>
<dbReference type="AlphaFoldDB" id="A0A8X6SNV2"/>
<dbReference type="Proteomes" id="UP000887159">
    <property type="component" value="Unassembled WGS sequence"/>
</dbReference>
<dbReference type="EMBL" id="BMAU01021343">
    <property type="protein sequence ID" value="GFY17222.1"/>
    <property type="molecule type" value="Genomic_DNA"/>
</dbReference>
<dbReference type="GO" id="GO:0003824">
    <property type="term" value="F:catalytic activity"/>
    <property type="evidence" value="ECO:0007669"/>
    <property type="project" value="InterPro"/>
</dbReference>
<dbReference type="InterPro" id="IPR005135">
    <property type="entry name" value="Endo/exonuclease/phosphatase"/>
</dbReference>
<proteinExistence type="predicted"/>
<organism evidence="2 3">
    <name type="scientific">Trichonephila clavipes</name>
    <name type="common">Golden silk orbweaver</name>
    <name type="synonym">Nephila clavipes</name>
    <dbReference type="NCBI Taxonomy" id="2585209"/>
    <lineage>
        <taxon>Eukaryota</taxon>
        <taxon>Metazoa</taxon>
        <taxon>Ecdysozoa</taxon>
        <taxon>Arthropoda</taxon>
        <taxon>Chelicerata</taxon>
        <taxon>Arachnida</taxon>
        <taxon>Araneae</taxon>
        <taxon>Araneomorphae</taxon>
        <taxon>Entelegynae</taxon>
        <taxon>Araneoidea</taxon>
        <taxon>Nephilidae</taxon>
        <taxon>Trichonephila</taxon>
    </lineage>
</organism>
<gene>
    <name evidence="2" type="ORF">TNCV_1089981</name>
</gene>
<evidence type="ECO:0000313" key="3">
    <source>
        <dbReference type="Proteomes" id="UP000887159"/>
    </source>
</evidence>
<keyword evidence="3" id="KW-1185">Reference proteome</keyword>
<dbReference type="SUPFAM" id="SSF56219">
    <property type="entry name" value="DNase I-like"/>
    <property type="match status" value="1"/>
</dbReference>
<comment type="caution">
    <text evidence="2">The sequence shown here is derived from an EMBL/GenBank/DDBJ whole genome shotgun (WGS) entry which is preliminary data.</text>
</comment>
<reference evidence="2" key="1">
    <citation type="submission" date="2020-08" db="EMBL/GenBank/DDBJ databases">
        <title>Multicomponent nature underlies the extraordinary mechanical properties of spider dragline silk.</title>
        <authorList>
            <person name="Kono N."/>
            <person name="Nakamura H."/>
            <person name="Mori M."/>
            <person name="Yoshida Y."/>
            <person name="Ohtoshi R."/>
            <person name="Malay A.D."/>
            <person name="Moran D.A.P."/>
            <person name="Tomita M."/>
            <person name="Numata K."/>
            <person name="Arakawa K."/>
        </authorList>
    </citation>
    <scope>NUCLEOTIDE SEQUENCE</scope>
</reference>
<accession>A0A8X6SNV2</accession>
<feature type="domain" description="Endonuclease/exonuclease/phosphatase" evidence="1">
    <location>
        <begin position="22"/>
        <end position="110"/>
    </location>
</feature>
<name>A0A8X6SNV2_TRICX</name>
<dbReference type="InterPro" id="IPR036691">
    <property type="entry name" value="Endo/exonu/phosph_ase_sf"/>
</dbReference>
<sequence>MTSSDSLEAIELRVWKRNIGYRVSFLYNPPRNKPDLNSLLHDWNKHSFILGDFNAPSTRWGYVQNCTVGYLVEDFIENSTASSTFLSYRGASSHPDLLLAHPNLTPFVYHHLVQAPGGDGHKILSVIISNPGETHAPRVTRWNLKKANWEKYASLTNTLLENFDYRKDGSKAFRLISALNGKQTQPCKQPMKVGGKILTSDLDIAKIFLKYYHKVSNFRPRRQIRKREINSPPVNQKWDRLFSAPFSDEEF</sequence>
<dbReference type="Pfam" id="PF14529">
    <property type="entry name" value="Exo_endo_phos_2"/>
    <property type="match status" value="1"/>
</dbReference>